<proteinExistence type="predicted"/>
<feature type="repeat" description="WD" evidence="5">
    <location>
        <begin position="304"/>
        <end position="339"/>
    </location>
</feature>
<protein>
    <submittedName>
        <fullName evidence="6">Uncharacterized protein</fullName>
    </submittedName>
</protein>
<evidence type="ECO:0000256" key="1">
    <source>
        <dbReference type="ARBA" id="ARBA00022574"/>
    </source>
</evidence>
<name>A0A0W4ZUY6_PNEJ7</name>
<dbReference type="GO" id="GO:0071013">
    <property type="term" value="C:catalytic step 2 spliceosome"/>
    <property type="evidence" value="ECO:0007669"/>
    <property type="project" value="TreeGrafter"/>
</dbReference>
<evidence type="ECO:0000256" key="2">
    <source>
        <dbReference type="ARBA" id="ARBA00022664"/>
    </source>
</evidence>
<gene>
    <name evidence="6" type="ORF">T551_00882</name>
</gene>
<dbReference type="PRINTS" id="PR00320">
    <property type="entry name" value="GPROTEINBRPT"/>
</dbReference>
<keyword evidence="2" id="KW-0507">mRNA processing</keyword>
<dbReference type="PROSITE" id="PS00678">
    <property type="entry name" value="WD_REPEATS_1"/>
    <property type="match status" value="3"/>
</dbReference>
<dbReference type="RefSeq" id="XP_018230892.1">
    <property type="nucleotide sequence ID" value="XM_018373146.1"/>
</dbReference>
<sequence length="339" mass="37576">MDKRKEVSDGEKEEKMLVKRIKGGSEIIPKGQDKQNALVEMLPRTSGLKAPIMQLTGHQGEIFASKFDLTGQHIASGSFDQLILLWNTYGDCSNYGQLKGHKKAVLDLQWSRDSRVIYSASADCTVGTWDSETGQRIRKHTGHEDIVNCVATMRRGTEFLATGSDDATVSLWDGRQKFAVDYFDTTYPVTAVALNEEGNQLFSGGLDNDIKVWDLRKKSILYKMIGHADTITSLNVSPDVRIFDIRPYVSSSRQIKLLKGALHGIEKNLIRAAWSSDGLRVAAGSADRTVIVWDVPTGKLTYKLPGHKACVNAVDFHRLEPILMSASSDRSIFLGELSQ</sequence>
<dbReference type="Pfam" id="PF00400">
    <property type="entry name" value="WD40"/>
    <property type="match status" value="6"/>
</dbReference>
<evidence type="ECO:0000313" key="7">
    <source>
        <dbReference type="Proteomes" id="UP000053447"/>
    </source>
</evidence>
<dbReference type="Gene3D" id="2.130.10.10">
    <property type="entry name" value="YVTN repeat-like/Quinoprotein amine dehydrogenase"/>
    <property type="match status" value="1"/>
</dbReference>
<dbReference type="GO" id="GO:0071014">
    <property type="term" value="C:post-mRNA release spliceosomal complex"/>
    <property type="evidence" value="ECO:0007669"/>
    <property type="project" value="EnsemblFungi"/>
</dbReference>
<dbReference type="SMART" id="SM00320">
    <property type="entry name" value="WD40"/>
    <property type="match status" value="6"/>
</dbReference>
<reference evidence="7" key="1">
    <citation type="journal article" date="2016" name="Nat. Commun.">
        <title>Genome analysis of three Pneumocystis species reveals adaptation mechanisms to life exclusively in mammalian hosts.</title>
        <authorList>
            <person name="Ma L."/>
            <person name="Chen Z."/>
            <person name="Huang D.W."/>
            <person name="Kutty G."/>
            <person name="Ishihara M."/>
            <person name="Wang H."/>
            <person name="Abouelleil A."/>
            <person name="Bishop L."/>
            <person name="Davey E."/>
            <person name="Deng R."/>
            <person name="Deng X."/>
            <person name="Fan L."/>
            <person name="Fantoni G."/>
            <person name="Fitzgerald M."/>
            <person name="Gogineni E."/>
            <person name="Goldberg J.M."/>
            <person name="Handley G."/>
            <person name="Hu X."/>
            <person name="Huber C."/>
            <person name="Jiao X."/>
            <person name="Jones K."/>
            <person name="Levin J.Z."/>
            <person name="Liu Y."/>
            <person name="Macdonald P."/>
            <person name="Melnikov A."/>
            <person name="Raley C."/>
            <person name="Sassi M."/>
            <person name="Sherman B.T."/>
            <person name="Song X."/>
            <person name="Sykes S."/>
            <person name="Tran B."/>
            <person name="Walsh L."/>
            <person name="Xia Y."/>
            <person name="Yang J."/>
            <person name="Young S."/>
            <person name="Zeng Q."/>
            <person name="Zheng X."/>
            <person name="Stephens R."/>
            <person name="Nusbaum C."/>
            <person name="Birren B.W."/>
            <person name="Azadi P."/>
            <person name="Lempicki R.A."/>
            <person name="Cuomo C.A."/>
            <person name="Kovacs J.A."/>
        </authorList>
    </citation>
    <scope>NUCLEOTIDE SEQUENCE [LARGE SCALE GENOMIC DNA]</scope>
    <source>
        <strain evidence="7">RU7</strain>
    </source>
</reference>
<dbReference type="PANTHER" id="PTHR44006:SF1">
    <property type="entry name" value="U5 SMALL NUCLEAR RIBONUCLEOPROTEIN 40 KDA PROTEIN"/>
    <property type="match status" value="1"/>
</dbReference>
<evidence type="ECO:0000256" key="3">
    <source>
        <dbReference type="ARBA" id="ARBA00022737"/>
    </source>
</evidence>
<evidence type="ECO:0000313" key="6">
    <source>
        <dbReference type="EMBL" id="KTW32200.1"/>
    </source>
</evidence>
<keyword evidence="7" id="KW-1185">Reference proteome</keyword>
<dbReference type="GO" id="GO:0003723">
    <property type="term" value="F:RNA binding"/>
    <property type="evidence" value="ECO:0007669"/>
    <property type="project" value="TreeGrafter"/>
</dbReference>
<dbReference type="InterPro" id="IPR015943">
    <property type="entry name" value="WD40/YVTN_repeat-like_dom_sf"/>
</dbReference>
<dbReference type="OrthoDB" id="1068471at2759"/>
<keyword evidence="3" id="KW-0677">Repeat</keyword>
<dbReference type="PROSITE" id="PS50082">
    <property type="entry name" value="WD_REPEATS_2"/>
    <property type="match status" value="6"/>
</dbReference>
<dbReference type="VEuPathDB" id="FungiDB:T551_00882"/>
<dbReference type="GO" id="GO:0006397">
    <property type="term" value="P:mRNA processing"/>
    <property type="evidence" value="ECO:0007669"/>
    <property type="project" value="UniProtKB-KW"/>
</dbReference>
<feature type="repeat" description="WD" evidence="5">
    <location>
        <begin position="262"/>
        <end position="303"/>
    </location>
</feature>
<dbReference type="PANTHER" id="PTHR44006">
    <property type="entry name" value="U5 SMALL NUCLEAR RIBONUCLEOPROTEIN 40 KDA PROTEIN"/>
    <property type="match status" value="1"/>
</dbReference>
<dbReference type="AlphaFoldDB" id="A0A0W4ZUY6"/>
<keyword evidence="4" id="KW-0508">mRNA splicing</keyword>
<evidence type="ECO:0000256" key="4">
    <source>
        <dbReference type="ARBA" id="ARBA00023187"/>
    </source>
</evidence>
<accession>A0A0W4ZUY6</accession>
<dbReference type="InterPro" id="IPR052234">
    <property type="entry name" value="U5_snRNP_Component"/>
</dbReference>
<dbReference type="PROSITE" id="PS50294">
    <property type="entry name" value="WD_REPEATS_REGION"/>
    <property type="match status" value="6"/>
</dbReference>
<dbReference type="CDD" id="cd00200">
    <property type="entry name" value="WD40"/>
    <property type="match status" value="1"/>
</dbReference>
<feature type="repeat" description="WD" evidence="5">
    <location>
        <begin position="189"/>
        <end position="223"/>
    </location>
</feature>
<feature type="repeat" description="WD" evidence="5">
    <location>
        <begin position="140"/>
        <end position="173"/>
    </location>
</feature>
<keyword evidence="1 5" id="KW-0853">WD repeat</keyword>
<dbReference type="GeneID" id="28939401"/>
<comment type="caution">
    <text evidence="6">The sequence shown here is derived from an EMBL/GenBank/DDBJ whole genome shotgun (WGS) entry which is preliminary data.</text>
</comment>
<dbReference type="InterPro" id="IPR019775">
    <property type="entry name" value="WD40_repeat_CS"/>
</dbReference>
<dbReference type="Proteomes" id="UP000053447">
    <property type="component" value="Unassembled WGS sequence"/>
</dbReference>
<dbReference type="SUPFAM" id="SSF50978">
    <property type="entry name" value="WD40 repeat-like"/>
    <property type="match status" value="1"/>
</dbReference>
<feature type="repeat" description="WD" evidence="5">
    <location>
        <begin position="98"/>
        <end position="139"/>
    </location>
</feature>
<organism evidence="6 7">
    <name type="scientific">Pneumocystis jirovecii (strain RU7)</name>
    <name type="common">Human pneumocystis pneumonia agent</name>
    <dbReference type="NCBI Taxonomy" id="1408657"/>
    <lineage>
        <taxon>Eukaryota</taxon>
        <taxon>Fungi</taxon>
        <taxon>Dikarya</taxon>
        <taxon>Ascomycota</taxon>
        <taxon>Taphrinomycotina</taxon>
        <taxon>Pneumocystomycetes</taxon>
        <taxon>Pneumocystaceae</taxon>
        <taxon>Pneumocystis</taxon>
    </lineage>
</organism>
<dbReference type="STRING" id="1408657.A0A0W4ZUY6"/>
<dbReference type="GO" id="GO:0008380">
    <property type="term" value="P:RNA splicing"/>
    <property type="evidence" value="ECO:0007669"/>
    <property type="project" value="UniProtKB-KW"/>
</dbReference>
<dbReference type="GO" id="GO:0005682">
    <property type="term" value="C:U5 snRNP"/>
    <property type="evidence" value="ECO:0007669"/>
    <property type="project" value="EnsemblFungi"/>
</dbReference>
<dbReference type="InterPro" id="IPR020472">
    <property type="entry name" value="WD40_PAC1"/>
</dbReference>
<dbReference type="InterPro" id="IPR036322">
    <property type="entry name" value="WD40_repeat_dom_sf"/>
</dbReference>
<dbReference type="EMBL" id="LFWA01000003">
    <property type="protein sequence ID" value="KTW32200.1"/>
    <property type="molecule type" value="Genomic_DNA"/>
</dbReference>
<evidence type="ECO:0000256" key="5">
    <source>
        <dbReference type="PROSITE-ProRule" id="PRU00221"/>
    </source>
</evidence>
<dbReference type="InterPro" id="IPR001680">
    <property type="entry name" value="WD40_rpt"/>
</dbReference>
<feature type="repeat" description="WD" evidence="5">
    <location>
        <begin position="55"/>
        <end position="87"/>
    </location>
</feature>